<dbReference type="Proteomes" id="UP000280099">
    <property type="component" value="Unassembled WGS sequence"/>
</dbReference>
<dbReference type="AlphaFoldDB" id="A0A420XHY1"/>
<reference evidence="1 2" key="1">
    <citation type="submission" date="2018-10" db="EMBL/GenBank/DDBJ databases">
        <title>Genomic Encyclopedia of Type Strains, Phase IV (KMG-IV): sequencing the most valuable type-strain genomes for metagenomic binning, comparative biology and taxonomic classification.</title>
        <authorList>
            <person name="Goeker M."/>
        </authorList>
    </citation>
    <scope>NUCLEOTIDE SEQUENCE [LARGE SCALE GENOMIC DNA]</scope>
    <source>
        <strain evidence="1 2">DSM 23800</strain>
    </source>
</reference>
<comment type="caution">
    <text evidence="1">The sequence shown here is derived from an EMBL/GenBank/DDBJ whole genome shotgun (WGS) entry which is preliminary data.</text>
</comment>
<name>A0A420XHY1_9PAST</name>
<protein>
    <recommendedName>
        <fullName evidence="3">Lipoprotein</fullName>
    </recommendedName>
</protein>
<organism evidence="1 2">
    <name type="scientific">Otariodibacter oris</name>
    <dbReference type="NCBI Taxonomy" id="1032623"/>
    <lineage>
        <taxon>Bacteria</taxon>
        <taxon>Pseudomonadati</taxon>
        <taxon>Pseudomonadota</taxon>
        <taxon>Gammaproteobacteria</taxon>
        <taxon>Pasteurellales</taxon>
        <taxon>Pasteurellaceae</taxon>
        <taxon>Otariodibacter</taxon>
    </lineage>
</organism>
<dbReference type="EMBL" id="RBJC01000004">
    <property type="protein sequence ID" value="RKR76984.1"/>
    <property type="molecule type" value="Genomic_DNA"/>
</dbReference>
<dbReference type="RefSeq" id="WP_121121284.1">
    <property type="nucleotide sequence ID" value="NZ_CP016604.1"/>
</dbReference>
<keyword evidence="2" id="KW-1185">Reference proteome</keyword>
<proteinExistence type="predicted"/>
<evidence type="ECO:0000313" key="2">
    <source>
        <dbReference type="Proteomes" id="UP000280099"/>
    </source>
</evidence>
<dbReference type="PROSITE" id="PS51257">
    <property type="entry name" value="PROKAR_LIPOPROTEIN"/>
    <property type="match status" value="1"/>
</dbReference>
<gene>
    <name evidence="1" type="ORF">DES31_0297</name>
</gene>
<sequence>MKNWLLIFLIVGLTGCRLIFVGPEPLGHQWKKDGVYLQGKNFRKCYDRAENAMTEREKYLDNAYSERELTPEEMKEWDLAMDRFSKIHYGCAYELGYRFKPDLGWCWEGSFNMRMCDKYKKYRN</sequence>
<accession>A0A420XHY1</accession>
<evidence type="ECO:0008006" key="3">
    <source>
        <dbReference type="Google" id="ProtNLM"/>
    </source>
</evidence>
<evidence type="ECO:0000313" key="1">
    <source>
        <dbReference type="EMBL" id="RKR76984.1"/>
    </source>
</evidence>
<dbReference type="OrthoDB" id="5676735at2"/>